<dbReference type="AlphaFoldDB" id="A0A9P8A942"/>
<dbReference type="EMBL" id="JAIFTL010000017">
    <property type="protein sequence ID" value="KAG9326568.1"/>
    <property type="molecule type" value="Genomic_DNA"/>
</dbReference>
<sequence>MPGSGHHTPSRYMTAPSSATSSAAGLALAMNGIRGLNLENDDHHIGGIPMVKTRSSSPDHHHFQDFSYVSTSHLPSLGFLDPLSEHH</sequence>
<gene>
    <name evidence="1" type="ORF">KVV02_001495</name>
</gene>
<evidence type="ECO:0000313" key="2">
    <source>
        <dbReference type="Proteomes" id="UP000717515"/>
    </source>
</evidence>
<evidence type="ECO:0000313" key="1">
    <source>
        <dbReference type="EMBL" id="KAG9326568.1"/>
    </source>
</evidence>
<reference evidence="1" key="1">
    <citation type="submission" date="2021-07" db="EMBL/GenBank/DDBJ databases">
        <title>Draft genome of Mortierella alpina, strain LL118, isolated from an aspen leaf litter sample.</title>
        <authorList>
            <person name="Yang S."/>
            <person name="Vinatzer B.A."/>
        </authorList>
    </citation>
    <scope>NUCLEOTIDE SEQUENCE</scope>
    <source>
        <strain evidence="1">LL118</strain>
    </source>
</reference>
<name>A0A9P8A942_MORAP</name>
<organism evidence="1 2">
    <name type="scientific">Mortierella alpina</name>
    <name type="common">Oleaginous fungus</name>
    <name type="synonym">Mortierella renispora</name>
    <dbReference type="NCBI Taxonomy" id="64518"/>
    <lineage>
        <taxon>Eukaryota</taxon>
        <taxon>Fungi</taxon>
        <taxon>Fungi incertae sedis</taxon>
        <taxon>Mucoromycota</taxon>
        <taxon>Mortierellomycotina</taxon>
        <taxon>Mortierellomycetes</taxon>
        <taxon>Mortierellales</taxon>
        <taxon>Mortierellaceae</taxon>
        <taxon>Mortierella</taxon>
    </lineage>
</organism>
<accession>A0A9P8A942</accession>
<protein>
    <submittedName>
        <fullName evidence="1">Uncharacterized protein</fullName>
    </submittedName>
</protein>
<comment type="caution">
    <text evidence="1">The sequence shown here is derived from an EMBL/GenBank/DDBJ whole genome shotgun (WGS) entry which is preliminary data.</text>
</comment>
<dbReference type="Proteomes" id="UP000717515">
    <property type="component" value="Unassembled WGS sequence"/>
</dbReference>
<proteinExistence type="predicted"/>